<gene>
    <name evidence="11" type="ORF">GI584_01895</name>
</gene>
<dbReference type="Gene3D" id="3.10.350.10">
    <property type="entry name" value="LysM domain"/>
    <property type="match status" value="3"/>
</dbReference>
<proteinExistence type="inferred from homology"/>
<keyword evidence="2" id="KW-0645">Protease</keyword>
<organism evidence="11 12">
    <name type="scientific">Gracilibacillus salitolerans</name>
    <dbReference type="NCBI Taxonomy" id="2663022"/>
    <lineage>
        <taxon>Bacteria</taxon>
        <taxon>Bacillati</taxon>
        <taxon>Bacillota</taxon>
        <taxon>Bacilli</taxon>
        <taxon>Bacillales</taxon>
        <taxon>Bacillaceae</taxon>
        <taxon>Gracilibacillus</taxon>
    </lineage>
</organism>
<sequence length="360" mass="38996">MANKKVVMSVTLGAAIAAAMVGADEAEAATYKVKSGDSLWKIAQKYDTSVQSLIDINKLTSDVIYPNQALQTNKNATSSNTKNKNNESSQTEKTSSTKKYTVKSGDTLSAIASKHDISLSDLMKWNDLDTTLIYPGNVFVVSKPNNTSSSSKTDNTSASNSKPKEQSVGSSTVYVVKSGDTLSHIGAKHKVTVANLKKWNNLSSDRINIGQKINIGEVKNTGSSSNDNSSSNTSTVDVGYNVDKLIEVATSLEGTGYAWAGTTPSGFDCSGYIYYVYKEAGMDIRRLSSSGYYDRSYYVNNPKVGDLVFFEGTYKSGISHMGIYLGDNKFIHAGSSAGVTITSLDNSYWKKHFSSFKRFY</sequence>
<protein>
    <submittedName>
        <fullName evidence="11">LysM peptidoglycan-binding domain-containing protein</fullName>
    </submittedName>
</protein>
<feature type="signal peptide" evidence="8">
    <location>
        <begin position="1"/>
        <end position="23"/>
    </location>
</feature>
<comment type="similarity">
    <text evidence="1">Belongs to the peptidase C40 family.</text>
</comment>
<dbReference type="InterPro" id="IPR051202">
    <property type="entry name" value="Peptidase_C40"/>
</dbReference>
<dbReference type="PROSITE" id="PS51782">
    <property type="entry name" value="LYSM"/>
    <property type="match status" value="3"/>
</dbReference>
<dbReference type="CDD" id="cd00118">
    <property type="entry name" value="LysM"/>
    <property type="match status" value="3"/>
</dbReference>
<keyword evidence="12" id="KW-1185">Reference proteome</keyword>
<dbReference type="GO" id="GO:0008234">
    <property type="term" value="F:cysteine-type peptidase activity"/>
    <property type="evidence" value="ECO:0007669"/>
    <property type="project" value="UniProtKB-KW"/>
</dbReference>
<dbReference type="SUPFAM" id="SSF54001">
    <property type="entry name" value="Cysteine proteinases"/>
    <property type="match status" value="1"/>
</dbReference>
<dbReference type="InterPro" id="IPR036779">
    <property type="entry name" value="LysM_dom_sf"/>
</dbReference>
<feature type="domain" description="LysM" evidence="9">
    <location>
        <begin position="172"/>
        <end position="215"/>
    </location>
</feature>
<evidence type="ECO:0000256" key="1">
    <source>
        <dbReference type="ARBA" id="ARBA00007074"/>
    </source>
</evidence>
<dbReference type="PROSITE" id="PS51935">
    <property type="entry name" value="NLPC_P60"/>
    <property type="match status" value="1"/>
</dbReference>
<dbReference type="InterPro" id="IPR038765">
    <property type="entry name" value="Papain-like_cys_pep_sf"/>
</dbReference>
<feature type="domain" description="NlpC/P60" evidence="10">
    <location>
        <begin position="239"/>
        <end position="360"/>
    </location>
</feature>
<feature type="domain" description="LysM" evidence="9">
    <location>
        <begin position="98"/>
        <end position="141"/>
    </location>
</feature>
<keyword evidence="4" id="KW-0677">Repeat</keyword>
<evidence type="ECO:0000256" key="2">
    <source>
        <dbReference type="ARBA" id="ARBA00022670"/>
    </source>
</evidence>
<evidence type="ECO:0000256" key="5">
    <source>
        <dbReference type="ARBA" id="ARBA00022801"/>
    </source>
</evidence>
<dbReference type="Gene3D" id="3.90.1720.10">
    <property type="entry name" value="endopeptidase domain like (from Nostoc punctiforme)"/>
    <property type="match status" value="1"/>
</dbReference>
<evidence type="ECO:0000256" key="4">
    <source>
        <dbReference type="ARBA" id="ARBA00022737"/>
    </source>
</evidence>
<dbReference type="EMBL" id="CP045915">
    <property type="protein sequence ID" value="QGH32879.1"/>
    <property type="molecule type" value="Genomic_DNA"/>
</dbReference>
<dbReference type="PANTHER" id="PTHR47053:SF1">
    <property type="entry name" value="MUREIN DD-ENDOPEPTIDASE MEPH-RELATED"/>
    <property type="match status" value="1"/>
</dbReference>
<dbReference type="InterPro" id="IPR000064">
    <property type="entry name" value="NLP_P60_dom"/>
</dbReference>
<accession>A0A5Q2TDR7</accession>
<evidence type="ECO:0000256" key="3">
    <source>
        <dbReference type="ARBA" id="ARBA00022729"/>
    </source>
</evidence>
<feature type="region of interest" description="Disordered" evidence="7">
    <location>
        <begin position="143"/>
        <end position="170"/>
    </location>
</feature>
<evidence type="ECO:0000256" key="6">
    <source>
        <dbReference type="ARBA" id="ARBA00022807"/>
    </source>
</evidence>
<name>A0A5Q2TDR7_9BACI</name>
<dbReference type="Pfam" id="PF01476">
    <property type="entry name" value="LysM"/>
    <property type="match status" value="3"/>
</dbReference>
<feature type="compositionally biased region" description="Low complexity" evidence="7">
    <location>
        <begin position="143"/>
        <end position="161"/>
    </location>
</feature>
<evidence type="ECO:0000259" key="10">
    <source>
        <dbReference type="PROSITE" id="PS51935"/>
    </source>
</evidence>
<evidence type="ECO:0000313" key="12">
    <source>
        <dbReference type="Proteomes" id="UP000339690"/>
    </source>
</evidence>
<dbReference type="SMART" id="SM00257">
    <property type="entry name" value="LysM"/>
    <property type="match status" value="3"/>
</dbReference>
<feature type="chain" id="PRO_5039192617" evidence="8">
    <location>
        <begin position="24"/>
        <end position="360"/>
    </location>
</feature>
<feature type="domain" description="LysM" evidence="9">
    <location>
        <begin position="29"/>
        <end position="72"/>
    </location>
</feature>
<evidence type="ECO:0000259" key="9">
    <source>
        <dbReference type="PROSITE" id="PS51782"/>
    </source>
</evidence>
<keyword evidence="6" id="KW-0788">Thiol protease</keyword>
<dbReference type="SUPFAM" id="SSF54106">
    <property type="entry name" value="LysM domain"/>
    <property type="match status" value="3"/>
</dbReference>
<reference evidence="11 12" key="1">
    <citation type="submission" date="2019-11" db="EMBL/GenBank/DDBJ databases">
        <title>Gracilibacillus salitolerans sp. nov., a moderate halophile isolated from a saline soil in northwest China.</title>
        <authorList>
            <person name="Gan L."/>
        </authorList>
    </citation>
    <scope>NUCLEOTIDE SEQUENCE [LARGE SCALE GENOMIC DNA]</scope>
    <source>
        <strain evidence="11 12">SCU50</strain>
    </source>
</reference>
<dbReference type="AlphaFoldDB" id="A0A5Q2TDR7"/>
<keyword evidence="3 8" id="KW-0732">Signal</keyword>
<dbReference type="Pfam" id="PF00877">
    <property type="entry name" value="NLPC_P60"/>
    <property type="match status" value="1"/>
</dbReference>
<dbReference type="PANTHER" id="PTHR47053">
    <property type="entry name" value="MUREIN DD-ENDOPEPTIDASE MEPH-RELATED"/>
    <property type="match status" value="1"/>
</dbReference>
<evidence type="ECO:0000313" key="11">
    <source>
        <dbReference type="EMBL" id="QGH32879.1"/>
    </source>
</evidence>
<dbReference type="Proteomes" id="UP000339690">
    <property type="component" value="Chromosome"/>
</dbReference>
<feature type="region of interest" description="Disordered" evidence="7">
    <location>
        <begin position="74"/>
        <end position="99"/>
    </location>
</feature>
<evidence type="ECO:0000256" key="8">
    <source>
        <dbReference type="SAM" id="SignalP"/>
    </source>
</evidence>
<dbReference type="KEGG" id="grc:GI584_01895"/>
<dbReference type="RefSeq" id="WP_153790051.1">
    <property type="nucleotide sequence ID" value="NZ_CP045915.1"/>
</dbReference>
<evidence type="ECO:0000256" key="7">
    <source>
        <dbReference type="SAM" id="MobiDB-lite"/>
    </source>
</evidence>
<keyword evidence="5" id="KW-0378">Hydrolase</keyword>
<dbReference type="InterPro" id="IPR018392">
    <property type="entry name" value="LysM"/>
</dbReference>
<dbReference type="GO" id="GO:0006508">
    <property type="term" value="P:proteolysis"/>
    <property type="evidence" value="ECO:0007669"/>
    <property type="project" value="UniProtKB-KW"/>
</dbReference>